<accession>A0A9X1ZN25</accession>
<dbReference type="Pfam" id="PF01464">
    <property type="entry name" value="SLT"/>
    <property type="match status" value="1"/>
</dbReference>
<reference evidence="6" key="1">
    <citation type="submission" date="2022-01" db="EMBL/GenBank/DDBJ databases">
        <title>Whole genome-based taxonomy of the Shewanellaceae.</title>
        <authorList>
            <person name="Martin-Rodriguez A.J."/>
        </authorList>
    </citation>
    <scope>NUCLEOTIDE SEQUENCE</scope>
    <source>
        <strain evidence="6">DSM 16422</strain>
    </source>
</reference>
<dbReference type="PANTHER" id="PTHR37423">
    <property type="entry name" value="SOLUBLE LYTIC MUREIN TRANSGLYCOSYLASE-RELATED"/>
    <property type="match status" value="1"/>
</dbReference>
<evidence type="ECO:0000256" key="3">
    <source>
        <dbReference type="SAM" id="SignalP"/>
    </source>
</evidence>
<feature type="chain" id="PRO_5040988322" evidence="3">
    <location>
        <begin position="26"/>
        <end position="638"/>
    </location>
</feature>
<comment type="similarity">
    <text evidence="1">Belongs to the transglycosylase Slt family.</text>
</comment>
<dbReference type="Gene3D" id="1.10.530.10">
    <property type="match status" value="1"/>
</dbReference>
<dbReference type="Pfam" id="PF14718">
    <property type="entry name" value="SLT_L"/>
    <property type="match status" value="1"/>
</dbReference>
<feature type="domain" description="Transglycosylase SLT" evidence="4">
    <location>
        <begin position="479"/>
        <end position="587"/>
    </location>
</feature>
<dbReference type="SUPFAM" id="SSF48435">
    <property type="entry name" value="Bacterial muramidases"/>
    <property type="match status" value="1"/>
</dbReference>
<dbReference type="InterPro" id="IPR008939">
    <property type="entry name" value="Lytic_TGlycosylase_superhlx_U"/>
</dbReference>
<evidence type="ECO:0000256" key="2">
    <source>
        <dbReference type="ARBA" id="ARBA00022729"/>
    </source>
</evidence>
<dbReference type="GO" id="GO:0042597">
    <property type="term" value="C:periplasmic space"/>
    <property type="evidence" value="ECO:0007669"/>
    <property type="project" value="InterPro"/>
</dbReference>
<dbReference type="CDD" id="cd13401">
    <property type="entry name" value="Slt70-like"/>
    <property type="match status" value="1"/>
</dbReference>
<dbReference type="InterPro" id="IPR012289">
    <property type="entry name" value="Lytic_TGlycosylase_superhlx_L"/>
</dbReference>
<keyword evidence="7" id="KW-1185">Reference proteome</keyword>
<dbReference type="RefSeq" id="WP_248995607.1">
    <property type="nucleotide sequence ID" value="NZ_JAKIKP010000006.1"/>
</dbReference>
<feature type="domain" description="Lytic transglycosylase superhelical linker" evidence="5">
    <location>
        <begin position="403"/>
        <end position="467"/>
    </location>
</feature>
<name>A0A9X1ZN25_9GAMM</name>
<keyword evidence="2 3" id="KW-0732">Signal</keyword>
<dbReference type="Proteomes" id="UP001139333">
    <property type="component" value="Unassembled WGS sequence"/>
</dbReference>
<evidence type="ECO:0000259" key="5">
    <source>
        <dbReference type="Pfam" id="PF14718"/>
    </source>
</evidence>
<dbReference type="EMBL" id="JAKIKP010000006">
    <property type="protein sequence ID" value="MCL1142920.1"/>
    <property type="molecule type" value="Genomic_DNA"/>
</dbReference>
<evidence type="ECO:0000256" key="1">
    <source>
        <dbReference type="ARBA" id="ARBA00007734"/>
    </source>
</evidence>
<evidence type="ECO:0000259" key="4">
    <source>
        <dbReference type="Pfam" id="PF01464"/>
    </source>
</evidence>
<evidence type="ECO:0000313" key="6">
    <source>
        <dbReference type="EMBL" id="MCL1142920.1"/>
    </source>
</evidence>
<gene>
    <name evidence="6" type="ORF">L2672_09465</name>
</gene>
<protein>
    <submittedName>
        <fullName evidence="6">Transglycosylase SLT domain-containing protein</fullName>
    </submittedName>
</protein>
<dbReference type="SUPFAM" id="SSF53955">
    <property type="entry name" value="Lysozyme-like"/>
    <property type="match status" value="1"/>
</dbReference>
<feature type="signal peptide" evidence="3">
    <location>
        <begin position="1"/>
        <end position="25"/>
    </location>
</feature>
<dbReference type="InterPro" id="IPR037061">
    <property type="entry name" value="Lytic_TGlycoase_superhlx_L_sf"/>
</dbReference>
<dbReference type="PANTHER" id="PTHR37423:SF5">
    <property type="entry name" value="SOLUBLE LYTIC MUREIN TRANSGLYCOSYLASE"/>
    <property type="match status" value="1"/>
</dbReference>
<proteinExistence type="inferred from homology"/>
<organism evidence="6 7">
    <name type="scientific">Shewanella gaetbuli</name>
    <dbReference type="NCBI Taxonomy" id="220752"/>
    <lineage>
        <taxon>Bacteria</taxon>
        <taxon>Pseudomonadati</taxon>
        <taxon>Pseudomonadota</taxon>
        <taxon>Gammaproteobacteria</taxon>
        <taxon>Alteromonadales</taxon>
        <taxon>Shewanellaceae</taxon>
        <taxon>Shewanella</taxon>
    </lineage>
</organism>
<dbReference type="Gene3D" id="1.10.1240.20">
    <property type="entry name" value="Lytic transglycosylase, superhelical linker domain"/>
    <property type="match status" value="1"/>
</dbReference>
<dbReference type="AlphaFoldDB" id="A0A9X1ZN25"/>
<dbReference type="GO" id="GO:0004553">
    <property type="term" value="F:hydrolase activity, hydrolyzing O-glycosyl compounds"/>
    <property type="evidence" value="ECO:0007669"/>
    <property type="project" value="InterPro"/>
</dbReference>
<evidence type="ECO:0000313" key="7">
    <source>
        <dbReference type="Proteomes" id="UP001139333"/>
    </source>
</evidence>
<dbReference type="InterPro" id="IPR023346">
    <property type="entry name" value="Lysozyme-like_dom_sf"/>
</dbReference>
<comment type="caution">
    <text evidence="6">The sequence shown here is derived from an EMBL/GenBank/DDBJ whole genome shotgun (WGS) entry which is preliminary data.</text>
</comment>
<sequence>MLKNGFITGVKASVLLVMFMSVSHAYTTQQQQYLDAKKALDKKQITQYQKLRKQLDDYPLTIYLDYHANINDIINLPGDKAHTEIEKFNQTPLYNSLRFRYLMNAGQQQHWQDFLTISPDTPKDVRLQCFHLSALLDTGKKEQAFKGTEQIWLHGYSRPKECDSILSKWANAGHRTQPLIWSRMLLSFNARQSSLLNYLSTKVTSHRKEAEILLQVYKDPNRLRHTKRFMGSQPIMADIVDAGLRKLARKDLKQAVKLYVKYQKADRFSDFKGRQLNRYLVRRALIAQEDGLKSHVDNMLPLLDSDDLYEMRMRWAIRQQDFDTVKNYLERLSDKGKNHSRWQYWSSRILENNAPESAKSVLSTLAGKRDFYGFNAAEALSQSIALNNANLVSNTDLRKKLFDDPAMARVVELRAINKTIDARAEWVQMMRRHDNAMTAEYGLYALEQDWFDLSVESSIQGKQWDALNLRFPAAANEQFVKASKKYQVNINEIRSIARRESAFNYYATSGVGARGLMQLMPATAKQTARKNNIRYSNVKDLYNPSTNVMLGSAYYAELLRQFDNNRVLATAAYNAGPSNVKRWLKVSDGKLDVMSFIESIPFTETREYVQAVFSYRMIFEHPKKDASMFSELELNYHY</sequence>
<dbReference type="Gene3D" id="1.25.20.10">
    <property type="entry name" value="Bacterial muramidases"/>
    <property type="match status" value="1"/>
</dbReference>
<dbReference type="InterPro" id="IPR008258">
    <property type="entry name" value="Transglycosylase_SLT_dom_1"/>
</dbReference>